<gene>
    <name evidence="1" type="ORF">SARAHDANIELLE_73</name>
</gene>
<evidence type="ECO:0000313" key="1">
    <source>
        <dbReference type="EMBL" id="QYA57501.1"/>
    </source>
</evidence>
<dbReference type="EMBL" id="MW749010">
    <property type="protein sequence ID" value="QYA57501.1"/>
    <property type="molecule type" value="Genomic_DNA"/>
</dbReference>
<evidence type="ECO:0000313" key="2">
    <source>
        <dbReference type="Proteomes" id="UP000827626"/>
    </source>
</evidence>
<sequence>MKSSTQIQLSDKSLNQKEPIKMTTNISKTPFSIMTNIQRLTMKMEKNVWMYLEKVNSKNVMIYIEKTENGYKVAELDSERVFGVGKNFMQSLAIIYKEVVKLLANNESEAPMKEVVTIQHVLEEALKEATQEKDSGKSWGIKDVGFNGCMVFVGLTYQEAKQKENLNKGLMVFSYATSKALEYRQLLDLEVWESKK</sequence>
<reference evidence="1" key="1">
    <citation type="submission" date="2021-03" db="EMBL/GenBank/DDBJ databases">
        <authorList>
            <person name="Thompson D.W."/>
            <person name="Brown H.M.F."/>
            <person name="Thompson S.D."/>
            <person name="Grose J.H."/>
        </authorList>
    </citation>
    <scope>NUCLEOTIDE SEQUENCE</scope>
</reference>
<keyword evidence="2" id="KW-1185">Reference proteome</keyword>
<proteinExistence type="predicted"/>
<name>A0AAE7W9F8_9CAUD</name>
<protein>
    <submittedName>
        <fullName evidence="1">Uncharacterized protein</fullName>
    </submittedName>
</protein>
<accession>A0AAE7W9F8</accession>
<dbReference type="Proteomes" id="UP000827626">
    <property type="component" value="Segment"/>
</dbReference>
<organism evidence="1 2">
    <name type="scientific">Hafnia phage vB_HpaM_SarahDanielle</name>
    <dbReference type="NCBI Taxonomy" id="2836113"/>
    <lineage>
        <taxon>Viruses</taxon>
        <taxon>Duplodnaviria</taxon>
        <taxon>Heunggongvirae</taxon>
        <taxon>Uroviricota</taxon>
        <taxon>Caudoviricetes</taxon>
        <taxon>Andersonviridae</taxon>
        <taxon>Andersonviridae incertae sedis</taxon>
        <taxon>Daniellevirus</taxon>
        <taxon>Daniellevirus danielle</taxon>
    </lineage>
</organism>